<proteinExistence type="predicted"/>
<comment type="caution">
    <text evidence="1">The sequence shown here is derived from an EMBL/GenBank/DDBJ whole genome shotgun (WGS) entry which is preliminary data.</text>
</comment>
<dbReference type="Proteomes" id="UP001372834">
    <property type="component" value="Unassembled WGS sequence"/>
</dbReference>
<gene>
    <name evidence="1" type="ORF">RUM43_009943</name>
</gene>
<name>A0AAN8P6U3_POLSC</name>
<sequence>AEGKSNKFLELSSEPFQSYPKETIDDLRSFRRSASETERLVENVGEEFFNFRRLESAAKEKKSYDFFRRRRHEFSCSSGFLVEARETEKDS</sequence>
<evidence type="ECO:0000313" key="2">
    <source>
        <dbReference type="Proteomes" id="UP001372834"/>
    </source>
</evidence>
<protein>
    <submittedName>
        <fullName evidence="1">Uncharacterized protein</fullName>
    </submittedName>
</protein>
<accession>A0AAN8P6U3</accession>
<evidence type="ECO:0000313" key="1">
    <source>
        <dbReference type="EMBL" id="KAK6636284.1"/>
    </source>
</evidence>
<feature type="non-terminal residue" evidence="1">
    <location>
        <position position="91"/>
    </location>
</feature>
<dbReference type="EMBL" id="JAWJWE010000004">
    <property type="protein sequence ID" value="KAK6636284.1"/>
    <property type="molecule type" value="Genomic_DNA"/>
</dbReference>
<reference evidence="1 2" key="1">
    <citation type="submission" date="2023-10" db="EMBL/GenBank/DDBJ databases">
        <title>Genomes of two closely related lineages of the louse Polyplax serrata with different host specificities.</title>
        <authorList>
            <person name="Martinu J."/>
            <person name="Tarabai H."/>
            <person name="Stefka J."/>
            <person name="Hypsa V."/>
        </authorList>
    </citation>
    <scope>NUCLEOTIDE SEQUENCE [LARGE SCALE GENOMIC DNA]</scope>
    <source>
        <strain evidence="1">HR10_N</strain>
    </source>
</reference>
<feature type="non-terminal residue" evidence="1">
    <location>
        <position position="1"/>
    </location>
</feature>
<dbReference type="AlphaFoldDB" id="A0AAN8P6U3"/>
<organism evidence="1 2">
    <name type="scientific">Polyplax serrata</name>
    <name type="common">Common mouse louse</name>
    <dbReference type="NCBI Taxonomy" id="468196"/>
    <lineage>
        <taxon>Eukaryota</taxon>
        <taxon>Metazoa</taxon>
        <taxon>Ecdysozoa</taxon>
        <taxon>Arthropoda</taxon>
        <taxon>Hexapoda</taxon>
        <taxon>Insecta</taxon>
        <taxon>Pterygota</taxon>
        <taxon>Neoptera</taxon>
        <taxon>Paraneoptera</taxon>
        <taxon>Psocodea</taxon>
        <taxon>Troctomorpha</taxon>
        <taxon>Phthiraptera</taxon>
        <taxon>Anoplura</taxon>
        <taxon>Polyplacidae</taxon>
        <taxon>Polyplax</taxon>
    </lineage>
</organism>